<protein>
    <submittedName>
        <fullName evidence="1">Uncharacterized protein</fullName>
    </submittedName>
</protein>
<dbReference type="Proteomes" id="UP000292274">
    <property type="component" value="Unassembled WGS sequence"/>
</dbReference>
<comment type="caution">
    <text evidence="1">The sequence shown here is derived from an EMBL/GenBank/DDBJ whole genome shotgun (WGS) entry which is preliminary data.</text>
</comment>
<name>A0A4R0GS43_9ACTN</name>
<accession>A0A4R0GS43</accession>
<sequence>MRLTGRMRYAAHASRRTIVDPAEQADRTRRQYLEPSREEVAVAAAFDLSYRDLPAGTRRLLRYLGLHPGPDFDVRAAAALGNLTLVHARRALAELSQRDLIVQRGTRYRIPELIAEHVRRLAVDEPAVLRAAALDRLAQIGPTHHPGRAVAARPGGDD</sequence>
<reference evidence="1 2" key="1">
    <citation type="submission" date="2019-02" db="EMBL/GenBank/DDBJ databases">
        <title>Jishengella sp. nov., isolated from a root of Zingiber montanum.</title>
        <authorList>
            <person name="Kuncharoen N."/>
            <person name="Kudo T."/>
            <person name="Masahiro Y."/>
            <person name="Ohkuma M."/>
            <person name="Tanasupawat S."/>
        </authorList>
    </citation>
    <scope>NUCLEOTIDE SEQUENCE [LARGE SCALE GENOMIC DNA]</scope>
    <source>
        <strain evidence="1 2">PLAI 1-1</strain>
    </source>
</reference>
<gene>
    <name evidence="1" type="ORF">E0H26_01870</name>
</gene>
<dbReference type="AlphaFoldDB" id="A0A4R0GS43"/>
<evidence type="ECO:0000313" key="2">
    <source>
        <dbReference type="Proteomes" id="UP000292274"/>
    </source>
</evidence>
<proteinExistence type="predicted"/>
<dbReference type="OrthoDB" id="3404683at2"/>
<dbReference type="EMBL" id="SJJR01000001">
    <property type="protein sequence ID" value="TCC00461.1"/>
    <property type="molecule type" value="Genomic_DNA"/>
</dbReference>
<keyword evidence="2" id="KW-1185">Reference proteome</keyword>
<dbReference type="RefSeq" id="WP_131300068.1">
    <property type="nucleotide sequence ID" value="NZ_SJJR01000001.1"/>
</dbReference>
<organism evidence="1 2">
    <name type="scientific">Micromonospora zingiberis</name>
    <dbReference type="NCBI Taxonomy" id="2053011"/>
    <lineage>
        <taxon>Bacteria</taxon>
        <taxon>Bacillati</taxon>
        <taxon>Actinomycetota</taxon>
        <taxon>Actinomycetes</taxon>
        <taxon>Micromonosporales</taxon>
        <taxon>Micromonosporaceae</taxon>
        <taxon>Micromonospora</taxon>
    </lineage>
</organism>
<evidence type="ECO:0000313" key="1">
    <source>
        <dbReference type="EMBL" id="TCC00461.1"/>
    </source>
</evidence>